<keyword evidence="4" id="KW-1185">Reference proteome</keyword>
<feature type="region of interest" description="Disordered" evidence="2">
    <location>
        <begin position="39"/>
        <end position="73"/>
    </location>
</feature>
<proteinExistence type="predicted"/>
<feature type="coiled-coil region" evidence="1">
    <location>
        <begin position="191"/>
        <end position="324"/>
    </location>
</feature>
<gene>
    <name evidence="3" type="ORF">CBR_g19875</name>
</gene>
<comment type="caution">
    <text evidence="3">The sequence shown here is derived from an EMBL/GenBank/DDBJ whole genome shotgun (WGS) entry which is preliminary data.</text>
</comment>
<feature type="region of interest" description="Disordered" evidence="2">
    <location>
        <begin position="437"/>
        <end position="480"/>
    </location>
</feature>
<evidence type="ECO:0000313" key="4">
    <source>
        <dbReference type="Proteomes" id="UP000265515"/>
    </source>
</evidence>
<sequence length="609" mass="66549">METVTRSPMAGKVYLAPRSLIDSQLSVLCAKLFPASSATELTSDSAKTKSGNKRVQTASPSPPSSEKPAVNGRVEGLRNSDAELMELQTARSVEPAVDVLNLKKMNEDLRSQVQAKEVEMEIERRKWEAAVVRLQYERDQARARLAAAKDKLQGGEDKIGLGETLVERVKEEKEATLIKLHRMHEAAETMVKAVKKEKELVLADVERTQKEAEETRSVLAKEAGLEELARSQKELRQLLEKAKREKEGSMEEMEKKAEAYMDMARKEREAVVGDIRRMEVTVGGWLETARKENEMVMRELERVRLNAEMLLEKIKKEKEAASHKVRRMFEGGEEMLEAVRRGRDAGKAEIFKLQTVLKEVQKKVGGVKRGLAGGLPLFSSRKLGGGRDEKRARGGDRGSKGVAGSAEEGDMVRRGSGAMGGWLEENGVGSYEALGKEMAGPRVGGPGGDEGGCNSSGGVTKRGSEESLKRASETDECEQRGYKLKISRSGVESGEAGGTRWWSHCSPIRRENHPAGVLENGAVMDMRETEAGPGVNGAAGGIRSEGRRREEEDCGQPREAAEQAGSQVGATGWSEACHGVLPSTEVLKPALAENLMEPGSWHVHTGIGW</sequence>
<organism evidence="3 4">
    <name type="scientific">Chara braunii</name>
    <name type="common">Braun's stonewort</name>
    <dbReference type="NCBI Taxonomy" id="69332"/>
    <lineage>
        <taxon>Eukaryota</taxon>
        <taxon>Viridiplantae</taxon>
        <taxon>Streptophyta</taxon>
        <taxon>Charophyceae</taxon>
        <taxon>Charales</taxon>
        <taxon>Characeae</taxon>
        <taxon>Chara</taxon>
    </lineage>
</organism>
<keyword evidence="1" id="KW-0175">Coiled coil</keyword>
<dbReference type="Gramene" id="GBG75239">
    <property type="protein sequence ID" value="GBG75239"/>
    <property type="gene ID" value="CBR_g19875"/>
</dbReference>
<feature type="region of interest" description="Disordered" evidence="2">
    <location>
        <begin position="529"/>
        <end position="569"/>
    </location>
</feature>
<feature type="compositionally biased region" description="Gly residues" evidence="2">
    <location>
        <begin position="442"/>
        <end position="455"/>
    </location>
</feature>
<reference evidence="3 4" key="1">
    <citation type="journal article" date="2018" name="Cell">
        <title>The Chara Genome: Secondary Complexity and Implications for Plant Terrestrialization.</title>
        <authorList>
            <person name="Nishiyama T."/>
            <person name="Sakayama H."/>
            <person name="Vries J.D."/>
            <person name="Buschmann H."/>
            <person name="Saint-Marcoux D."/>
            <person name="Ullrich K.K."/>
            <person name="Haas F.B."/>
            <person name="Vanderstraeten L."/>
            <person name="Becker D."/>
            <person name="Lang D."/>
            <person name="Vosolsobe S."/>
            <person name="Rombauts S."/>
            <person name="Wilhelmsson P.K.I."/>
            <person name="Janitza P."/>
            <person name="Kern R."/>
            <person name="Heyl A."/>
            <person name="Rumpler F."/>
            <person name="Villalobos L.I.A.C."/>
            <person name="Clay J.M."/>
            <person name="Skokan R."/>
            <person name="Toyoda A."/>
            <person name="Suzuki Y."/>
            <person name="Kagoshima H."/>
            <person name="Schijlen E."/>
            <person name="Tajeshwar N."/>
            <person name="Catarino B."/>
            <person name="Hetherington A.J."/>
            <person name="Saltykova A."/>
            <person name="Bonnot C."/>
            <person name="Breuninger H."/>
            <person name="Symeonidi A."/>
            <person name="Radhakrishnan G.V."/>
            <person name="Van Nieuwerburgh F."/>
            <person name="Deforce D."/>
            <person name="Chang C."/>
            <person name="Karol K.G."/>
            <person name="Hedrich R."/>
            <person name="Ulvskov P."/>
            <person name="Glockner G."/>
            <person name="Delwiche C.F."/>
            <person name="Petrasek J."/>
            <person name="Van de Peer Y."/>
            <person name="Friml J."/>
            <person name="Beilby M."/>
            <person name="Dolan L."/>
            <person name="Kohara Y."/>
            <person name="Sugano S."/>
            <person name="Fujiyama A."/>
            <person name="Delaux P.-M."/>
            <person name="Quint M."/>
            <person name="TheiBen G."/>
            <person name="Hagemann M."/>
            <person name="Harholt J."/>
            <person name="Dunand C."/>
            <person name="Zachgo S."/>
            <person name="Langdale J."/>
            <person name="Maumus F."/>
            <person name="Straeten D.V.D."/>
            <person name="Gould S.B."/>
            <person name="Rensing S.A."/>
        </authorList>
    </citation>
    <scope>NUCLEOTIDE SEQUENCE [LARGE SCALE GENOMIC DNA]</scope>
    <source>
        <strain evidence="3 4">S276</strain>
    </source>
</reference>
<protein>
    <submittedName>
        <fullName evidence="3">Uncharacterized protein</fullName>
    </submittedName>
</protein>
<feature type="region of interest" description="Disordered" evidence="2">
    <location>
        <begin position="378"/>
        <end position="421"/>
    </location>
</feature>
<feature type="compositionally biased region" description="Basic and acidic residues" evidence="2">
    <location>
        <begin position="462"/>
        <end position="480"/>
    </location>
</feature>
<dbReference type="Proteomes" id="UP000265515">
    <property type="component" value="Unassembled WGS sequence"/>
</dbReference>
<feature type="compositionally biased region" description="Polar residues" evidence="2">
    <location>
        <begin position="39"/>
        <end position="58"/>
    </location>
</feature>
<evidence type="ECO:0000313" key="3">
    <source>
        <dbReference type="EMBL" id="GBG75239.1"/>
    </source>
</evidence>
<feature type="compositionally biased region" description="Basic and acidic residues" evidence="2">
    <location>
        <begin position="544"/>
        <end position="561"/>
    </location>
</feature>
<accession>A0A388KYW2</accession>
<dbReference type="AlphaFoldDB" id="A0A388KYW2"/>
<feature type="coiled-coil region" evidence="1">
    <location>
        <begin position="99"/>
        <end position="158"/>
    </location>
</feature>
<evidence type="ECO:0000256" key="2">
    <source>
        <dbReference type="SAM" id="MobiDB-lite"/>
    </source>
</evidence>
<name>A0A388KYW2_CHABU</name>
<evidence type="ECO:0000256" key="1">
    <source>
        <dbReference type="SAM" id="Coils"/>
    </source>
</evidence>
<dbReference type="EMBL" id="BFEA01000220">
    <property type="protein sequence ID" value="GBG75239.1"/>
    <property type="molecule type" value="Genomic_DNA"/>
</dbReference>
<feature type="compositionally biased region" description="Basic and acidic residues" evidence="2">
    <location>
        <begin position="385"/>
        <end position="399"/>
    </location>
</feature>